<evidence type="ECO:0000313" key="8">
    <source>
        <dbReference type="Proteomes" id="UP000271098"/>
    </source>
</evidence>
<evidence type="ECO:0000256" key="1">
    <source>
        <dbReference type="ARBA" id="ARBA00004141"/>
    </source>
</evidence>
<keyword evidence="8" id="KW-1185">Reference proteome</keyword>
<evidence type="ECO:0000256" key="4">
    <source>
        <dbReference type="ARBA" id="ARBA00023136"/>
    </source>
</evidence>
<gene>
    <name evidence="7" type="ORF">GPUH_LOCUS22002</name>
</gene>
<dbReference type="PANTHER" id="PTHR23294">
    <property type="entry name" value="ET TRANSLATION PRODUCT-RELATED"/>
    <property type="match status" value="1"/>
</dbReference>
<protein>
    <submittedName>
        <fullName evidence="9">Secreted protein</fullName>
    </submittedName>
</protein>
<evidence type="ECO:0000256" key="3">
    <source>
        <dbReference type="ARBA" id="ARBA00022989"/>
    </source>
</evidence>
<comment type="subcellular location">
    <subcellularLocation>
        <location evidence="1">Membrane</location>
        <topology evidence="1">Multi-pass membrane protein</topology>
    </subcellularLocation>
</comment>
<accession>A0A183EM10</accession>
<dbReference type="EMBL" id="UYRT01094003">
    <property type="protein sequence ID" value="VDN39312.1"/>
    <property type="molecule type" value="Genomic_DNA"/>
</dbReference>
<dbReference type="Proteomes" id="UP000271098">
    <property type="component" value="Unassembled WGS sequence"/>
</dbReference>
<evidence type="ECO:0000256" key="6">
    <source>
        <dbReference type="SAM" id="Phobius"/>
    </source>
</evidence>
<dbReference type="PANTHER" id="PTHR23294:SF0">
    <property type="entry name" value="UNC93-LIKE PROTEIN MFSD11"/>
    <property type="match status" value="1"/>
</dbReference>
<organism evidence="9">
    <name type="scientific">Gongylonema pulchrum</name>
    <dbReference type="NCBI Taxonomy" id="637853"/>
    <lineage>
        <taxon>Eukaryota</taxon>
        <taxon>Metazoa</taxon>
        <taxon>Ecdysozoa</taxon>
        <taxon>Nematoda</taxon>
        <taxon>Chromadorea</taxon>
        <taxon>Rhabditida</taxon>
        <taxon>Spirurina</taxon>
        <taxon>Spiruromorpha</taxon>
        <taxon>Spiruroidea</taxon>
        <taxon>Gongylonematidae</taxon>
        <taxon>Gongylonema</taxon>
    </lineage>
</organism>
<keyword evidence="2 6" id="KW-0812">Transmembrane</keyword>
<reference evidence="7 8" key="2">
    <citation type="submission" date="2018-11" db="EMBL/GenBank/DDBJ databases">
        <authorList>
            <consortium name="Pathogen Informatics"/>
        </authorList>
    </citation>
    <scope>NUCLEOTIDE SEQUENCE [LARGE SCALE GENOMIC DNA]</scope>
</reference>
<dbReference type="Pfam" id="PF05978">
    <property type="entry name" value="UNC-93"/>
    <property type="match status" value="1"/>
</dbReference>
<dbReference type="InterPro" id="IPR010291">
    <property type="entry name" value="Ion_channel_UNC-93"/>
</dbReference>
<evidence type="ECO:0000313" key="7">
    <source>
        <dbReference type="EMBL" id="VDN39312.1"/>
    </source>
</evidence>
<dbReference type="WBParaSite" id="GPUH_0002202801-mRNA-1">
    <property type="protein sequence ID" value="GPUH_0002202801-mRNA-1"/>
    <property type="gene ID" value="GPUH_0002202801"/>
</dbReference>
<dbReference type="InterPro" id="IPR051617">
    <property type="entry name" value="UNC-93-like_regulator"/>
</dbReference>
<evidence type="ECO:0000313" key="9">
    <source>
        <dbReference type="WBParaSite" id="GPUH_0002202801-mRNA-1"/>
    </source>
</evidence>
<feature type="transmembrane region" description="Helical" evidence="6">
    <location>
        <begin position="58"/>
        <end position="78"/>
    </location>
</feature>
<sequence length="101" mass="11205">MLVCVGDSCWNTLRTAVLTKMYPRSSSSQAFALSKFFQSTTTCASFFYSAHLDLHKQMIILTIGLIAASTCFAAAWRIHMREIEASAKCSVSVICKDSLRK</sequence>
<keyword evidence="3 6" id="KW-1133">Transmembrane helix</keyword>
<dbReference type="GO" id="GO:0016020">
    <property type="term" value="C:membrane"/>
    <property type="evidence" value="ECO:0007669"/>
    <property type="project" value="UniProtKB-SubCell"/>
</dbReference>
<proteinExistence type="predicted"/>
<keyword evidence="5" id="KW-0325">Glycoprotein</keyword>
<evidence type="ECO:0000256" key="5">
    <source>
        <dbReference type="ARBA" id="ARBA00023180"/>
    </source>
</evidence>
<reference evidence="9" key="1">
    <citation type="submission" date="2016-06" db="UniProtKB">
        <authorList>
            <consortium name="WormBaseParasite"/>
        </authorList>
    </citation>
    <scope>IDENTIFICATION</scope>
</reference>
<name>A0A183EM10_9BILA</name>
<evidence type="ECO:0000256" key="2">
    <source>
        <dbReference type="ARBA" id="ARBA00022692"/>
    </source>
</evidence>
<dbReference type="OrthoDB" id="196103at2759"/>
<dbReference type="AlphaFoldDB" id="A0A183EM10"/>
<keyword evidence="4 6" id="KW-0472">Membrane</keyword>